<gene>
    <name evidence="1" type="ORF">A3B85_01700</name>
</gene>
<organism evidence="1 2">
    <name type="scientific">Candidatus Nomurabacteria bacterium RIFCSPHIGHO2_02_FULL_37_13</name>
    <dbReference type="NCBI Taxonomy" id="1801750"/>
    <lineage>
        <taxon>Bacteria</taxon>
        <taxon>Candidatus Nomuraibacteriota</taxon>
    </lineage>
</organism>
<dbReference type="Proteomes" id="UP000178374">
    <property type="component" value="Unassembled WGS sequence"/>
</dbReference>
<dbReference type="EMBL" id="MFUA01000014">
    <property type="protein sequence ID" value="OGI77140.1"/>
    <property type="molecule type" value="Genomic_DNA"/>
</dbReference>
<sequence>MEYKSQNVVCQNCKKDFTIEPEDFNFYEKIKVSPPTWCPECRAIRRLIWRNERSLYHNTCAFSGKSIISMFSPETKLVVYDRDIWWSDKWDPFDYGMDYDFSKPFFEQFQELLKRVPLANLGNTNMVNSDYANHCLDCRNCFLLYASITVENVLYSTGMVNVKDSLDLYKIIKSEQCYEDVLCGSIFNTHFSYDSDECINSIFLTSCLNLQDCLGCVNLRHKSHCVFNKQYSKEEYEKIRASYNLDSYIGLEKFKKKYAEFLKTQFRRFAFIYKSINVTGDNMIHSKNGRMLFDIFGELENSKYVCHVAAGLKESYDGYGAGAHAEFMYESIDTGVEGSRQLFSIINHSCLATHYTYMCYSSKFLFGCIGVRNRDYAILNKKYTKDEYEKLLPKIIKHMQEMPYTDTMGRVYKYGEFFPMELSPFSYNETIIQEYYPLDKKTVFEYGLKWKEISERDYKIEIKSEDLPDHIKDVDESIVGKVIECMHKGECNQQCTEAFKIREDELKFYKKINIALPRLCPNCRHFERLKKRNPMKLWHRQCMCDPTSQSYDGQSKINHFHGKEKCTVEFETSYAPDRPEIVYCEKCYQQEVY</sequence>
<reference evidence="1 2" key="1">
    <citation type="journal article" date="2016" name="Nat. Commun.">
        <title>Thousands of microbial genomes shed light on interconnected biogeochemical processes in an aquifer system.</title>
        <authorList>
            <person name="Anantharaman K."/>
            <person name="Brown C.T."/>
            <person name="Hug L.A."/>
            <person name="Sharon I."/>
            <person name="Castelle C.J."/>
            <person name="Probst A.J."/>
            <person name="Thomas B.C."/>
            <person name="Singh A."/>
            <person name="Wilkins M.J."/>
            <person name="Karaoz U."/>
            <person name="Brodie E.L."/>
            <person name="Williams K.H."/>
            <person name="Hubbard S.S."/>
            <person name="Banfield J.F."/>
        </authorList>
    </citation>
    <scope>NUCLEOTIDE SEQUENCE [LARGE SCALE GENOMIC DNA]</scope>
</reference>
<accession>A0A1F6W5F2</accession>
<proteinExistence type="predicted"/>
<comment type="caution">
    <text evidence="1">The sequence shown here is derived from an EMBL/GenBank/DDBJ whole genome shotgun (WGS) entry which is preliminary data.</text>
</comment>
<evidence type="ECO:0000313" key="1">
    <source>
        <dbReference type="EMBL" id="OGI77140.1"/>
    </source>
</evidence>
<evidence type="ECO:0000313" key="2">
    <source>
        <dbReference type="Proteomes" id="UP000178374"/>
    </source>
</evidence>
<name>A0A1F6W5F2_9BACT</name>
<dbReference type="AlphaFoldDB" id="A0A1F6W5F2"/>
<dbReference type="STRING" id="1801750.A3B85_01700"/>
<protein>
    <submittedName>
        <fullName evidence="1">Uncharacterized protein</fullName>
    </submittedName>
</protein>